<dbReference type="KEGG" id="csl:COCSUDRAFT_57150"/>
<dbReference type="OrthoDB" id="245563at2759"/>
<dbReference type="InterPro" id="IPR023631">
    <property type="entry name" value="Amidase_dom"/>
</dbReference>
<dbReference type="EMBL" id="AGSI01000013">
    <property type="protein sequence ID" value="EIE21247.1"/>
    <property type="molecule type" value="Genomic_DNA"/>
</dbReference>
<dbReference type="PANTHER" id="PTHR11895">
    <property type="entry name" value="TRANSAMIDASE"/>
    <property type="match status" value="1"/>
</dbReference>
<accession>I0YS78</accession>
<dbReference type="STRING" id="574566.I0YS78"/>
<dbReference type="PANTHER" id="PTHR11895:SF151">
    <property type="entry name" value="GLUTAMYL-TRNA(GLN) AMIDOTRANSFERASE SUBUNIT A"/>
    <property type="match status" value="1"/>
</dbReference>
<dbReference type="AlphaFoldDB" id="I0YS78"/>
<dbReference type="Proteomes" id="UP000007264">
    <property type="component" value="Unassembled WGS sequence"/>
</dbReference>
<reference evidence="2 3" key="1">
    <citation type="journal article" date="2012" name="Genome Biol.">
        <title>The genome of the polar eukaryotic microalga coccomyxa subellipsoidea reveals traits of cold adaptation.</title>
        <authorList>
            <person name="Blanc G."/>
            <person name="Agarkova I."/>
            <person name="Grimwood J."/>
            <person name="Kuo A."/>
            <person name="Brueggeman A."/>
            <person name="Dunigan D."/>
            <person name="Gurnon J."/>
            <person name="Ladunga I."/>
            <person name="Lindquist E."/>
            <person name="Lucas S."/>
            <person name="Pangilinan J."/>
            <person name="Proschold T."/>
            <person name="Salamov A."/>
            <person name="Schmutz J."/>
            <person name="Weeks D."/>
            <person name="Yamada T."/>
            <person name="Claverie J.M."/>
            <person name="Grigoriev I."/>
            <person name="Van Etten J."/>
            <person name="Lomsadze A."/>
            <person name="Borodovsky M."/>
        </authorList>
    </citation>
    <scope>NUCLEOTIDE SEQUENCE [LARGE SCALE GENOMIC DNA]</scope>
    <source>
        <strain evidence="2 3">C-169</strain>
    </source>
</reference>
<feature type="domain" description="Amidase" evidence="1">
    <location>
        <begin position="36"/>
        <end position="467"/>
    </location>
</feature>
<protein>
    <submittedName>
        <fullName evidence="2">Amidase signature enzyme</fullName>
    </submittedName>
</protein>
<dbReference type="Gene3D" id="3.90.1300.10">
    <property type="entry name" value="Amidase signature (AS) domain"/>
    <property type="match status" value="1"/>
</dbReference>
<keyword evidence="3" id="KW-1185">Reference proteome</keyword>
<evidence type="ECO:0000313" key="2">
    <source>
        <dbReference type="EMBL" id="EIE21247.1"/>
    </source>
</evidence>
<evidence type="ECO:0000259" key="1">
    <source>
        <dbReference type="Pfam" id="PF01425"/>
    </source>
</evidence>
<proteinExistence type="predicted"/>
<comment type="caution">
    <text evidence="2">The sequence shown here is derived from an EMBL/GenBank/DDBJ whole genome shotgun (WGS) entry which is preliminary data.</text>
</comment>
<dbReference type="InterPro" id="IPR000120">
    <property type="entry name" value="Amidase"/>
</dbReference>
<name>I0YS78_COCSC</name>
<dbReference type="GeneID" id="17039281"/>
<dbReference type="GO" id="GO:0003824">
    <property type="term" value="F:catalytic activity"/>
    <property type="evidence" value="ECO:0007669"/>
    <property type="project" value="InterPro"/>
</dbReference>
<evidence type="ECO:0000313" key="3">
    <source>
        <dbReference type="Proteomes" id="UP000007264"/>
    </source>
</evidence>
<dbReference type="eggNOG" id="KOG1211">
    <property type="taxonomic scope" value="Eukaryota"/>
</dbReference>
<gene>
    <name evidence="2" type="ORF">COCSUDRAFT_57150</name>
</gene>
<dbReference type="RefSeq" id="XP_005645791.1">
    <property type="nucleotide sequence ID" value="XM_005645734.1"/>
</dbReference>
<sequence length="546" mass="58169">MFSETAVNMSLTDLSAAQAVEMLCARDITAVQYASALLAKAQEWECINAWAEIDPAKVLMDAHQVDMMYDNGTDIRPLCGLTFAVKDLFDVAGYTTVAGTPALAGTPPQENNTALVQRLLSAHGVVMGKTRMHELAYGVTSINPVFGPVLNPYDVTKIPGGSSGGTGVALAARFVAGGFCTDTGGSCRVPASFNGVAGLRPTKGCYANDDLIVPLSSTRDTPGVMARTTADITLFNSIFSSCNTTAVNVSLSGMRIGYPVNWWADLSTETVGVYNRTLEAIKSAGVTLVPFNASSIVQYHDKYIGDSTFYTMELGRELSRYMWRHGYNTSFYQLAQQMASPATQATVLSTIIAKNATAFPTIDDYFKILTTYKPALQQQYLDLYNNNTVDIMIMPTTPSTAPPIYSVEPYMLYNGKYVSNRVAIRRTAIIEATVGAPGLSIPMGLADNSMPVGIQIQSRPGSDNLLLAVGEAIEALLRPTPPPPPPTCTGCEPIAGTQKATYNGTGMPQNGQTTSVYTLDFQGNCTVKSSLANALPLMAQSAAGSA</sequence>
<dbReference type="Pfam" id="PF01425">
    <property type="entry name" value="Amidase"/>
    <property type="match status" value="1"/>
</dbReference>
<dbReference type="SUPFAM" id="SSF75304">
    <property type="entry name" value="Amidase signature (AS) enzymes"/>
    <property type="match status" value="1"/>
</dbReference>
<organism evidence="2 3">
    <name type="scientific">Coccomyxa subellipsoidea (strain C-169)</name>
    <name type="common">Green microalga</name>
    <dbReference type="NCBI Taxonomy" id="574566"/>
    <lineage>
        <taxon>Eukaryota</taxon>
        <taxon>Viridiplantae</taxon>
        <taxon>Chlorophyta</taxon>
        <taxon>core chlorophytes</taxon>
        <taxon>Trebouxiophyceae</taxon>
        <taxon>Trebouxiophyceae incertae sedis</taxon>
        <taxon>Coccomyxaceae</taxon>
        <taxon>Coccomyxa</taxon>
        <taxon>Coccomyxa subellipsoidea</taxon>
    </lineage>
</organism>
<dbReference type="InterPro" id="IPR036928">
    <property type="entry name" value="AS_sf"/>
</dbReference>